<feature type="compositionally biased region" description="Polar residues" evidence="3">
    <location>
        <begin position="427"/>
        <end position="437"/>
    </location>
</feature>
<feature type="compositionally biased region" description="Polar residues" evidence="3">
    <location>
        <begin position="185"/>
        <end position="194"/>
    </location>
</feature>
<keyword evidence="2" id="KW-0175">Coiled coil</keyword>
<name>A0AAW2E6Y5_9ROSI</name>
<reference evidence="5 6" key="1">
    <citation type="submission" date="2024-01" db="EMBL/GenBank/DDBJ databases">
        <title>A telomere-to-telomere, gap-free genome of sweet tea (Lithocarpus litseifolius).</title>
        <authorList>
            <person name="Zhou J."/>
        </authorList>
    </citation>
    <scope>NUCLEOTIDE SEQUENCE [LARGE SCALE GENOMIC DNA]</scope>
    <source>
        <strain evidence="5">Zhou-2022a</strain>
        <tissue evidence="5">Leaf</tissue>
    </source>
</reference>
<feature type="domain" description="Remorin C-terminal" evidence="4">
    <location>
        <begin position="515"/>
        <end position="603"/>
    </location>
</feature>
<comment type="similarity">
    <text evidence="1">Belongs to the remorin family.</text>
</comment>
<comment type="caution">
    <text evidence="5">The sequence shown here is derived from an EMBL/GenBank/DDBJ whole genome shotgun (WGS) entry which is preliminary data.</text>
</comment>
<evidence type="ECO:0000313" key="6">
    <source>
        <dbReference type="Proteomes" id="UP001459277"/>
    </source>
</evidence>
<evidence type="ECO:0000256" key="2">
    <source>
        <dbReference type="SAM" id="Coils"/>
    </source>
</evidence>
<feature type="compositionally biased region" description="Basic and acidic residues" evidence="3">
    <location>
        <begin position="158"/>
        <end position="182"/>
    </location>
</feature>
<dbReference type="AlphaFoldDB" id="A0AAW2E6Y5"/>
<dbReference type="PANTHER" id="PTHR31471:SF13">
    <property type="entry name" value="REMORIN FAMILY PROTEIN"/>
    <property type="match status" value="1"/>
</dbReference>
<evidence type="ECO:0000259" key="4">
    <source>
        <dbReference type="Pfam" id="PF03763"/>
    </source>
</evidence>
<organism evidence="5 6">
    <name type="scientific">Lithocarpus litseifolius</name>
    <dbReference type="NCBI Taxonomy" id="425828"/>
    <lineage>
        <taxon>Eukaryota</taxon>
        <taxon>Viridiplantae</taxon>
        <taxon>Streptophyta</taxon>
        <taxon>Embryophyta</taxon>
        <taxon>Tracheophyta</taxon>
        <taxon>Spermatophyta</taxon>
        <taxon>Magnoliopsida</taxon>
        <taxon>eudicotyledons</taxon>
        <taxon>Gunneridae</taxon>
        <taxon>Pentapetalae</taxon>
        <taxon>rosids</taxon>
        <taxon>fabids</taxon>
        <taxon>Fagales</taxon>
        <taxon>Fagaceae</taxon>
        <taxon>Lithocarpus</taxon>
    </lineage>
</organism>
<accession>A0AAW2E6Y5</accession>
<dbReference type="InterPro" id="IPR005516">
    <property type="entry name" value="Remorin_C"/>
</dbReference>
<protein>
    <recommendedName>
        <fullName evidence="4">Remorin C-terminal domain-containing protein</fullName>
    </recommendedName>
</protein>
<dbReference type="EMBL" id="JAZDWU010000001">
    <property type="protein sequence ID" value="KAL0017405.1"/>
    <property type="molecule type" value="Genomic_DNA"/>
</dbReference>
<feature type="compositionally biased region" description="Polar residues" evidence="3">
    <location>
        <begin position="258"/>
        <end position="273"/>
    </location>
</feature>
<feature type="compositionally biased region" description="Acidic residues" evidence="3">
    <location>
        <begin position="136"/>
        <end position="146"/>
    </location>
</feature>
<feature type="compositionally biased region" description="Polar residues" evidence="3">
    <location>
        <begin position="290"/>
        <end position="300"/>
    </location>
</feature>
<evidence type="ECO:0000256" key="3">
    <source>
        <dbReference type="SAM" id="MobiDB-lite"/>
    </source>
</evidence>
<feature type="region of interest" description="Disordered" evidence="3">
    <location>
        <begin position="393"/>
        <end position="445"/>
    </location>
</feature>
<sequence length="615" mass="67192">MRCERGIENLLLHLKTCIYTMPEIGFQEQQQVSSRSSGVRAHREASPDSVIFTLESNFSLFSSASASVDRCSFASDAHDHDSFASEISVSVQHLADNHHHESLSGPDPNPDPNNKQHSRFFSRRGEKAKAQKDDNNNDGDFEDESPPLDSARSSFSHALKECQDRRSRSEALSKKLDRRRPASLDLNNATTAAAVSSPRLASMKKASAISSRKSGGTFPSPGTPNYRHASVGMQKGWSSERVPSHSNGGGGGGGNRRQLATSTSLLPFNNGRTLPSKWEDAERWIFSPVSGDNGSSRNSVQPQQPLPQQRRPKSKSGPLGPPGVAYYSLYSPMFDEGNVGNFVVAGSPFSAGVMAADGLAMRGSGGGSGGGFIGRNEPCMARSVSVHGYSEMLNQSSLPGSRDEKNDGVKDAGTDISRGVSRRDMATQMSPEGSSHSSPERRLSFSASNPCALPIVELQSVQSSKLEVRDVQVDERVTMTRWSKKHKARFPGKGSDNVDNWKKRDLDAQSSDWDIKTISKLKREEAKINAWENLQKAKAEAAIRKLEMKLEKKRSSSMDKIMNKLRSAQKRAQEMRSSMLANQAHQVTGASHKAISFRRTRQMGSLSGCFTCHAF</sequence>
<feature type="compositionally biased region" description="Basic and acidic residues" evidence="3">
    <location>
        <begin position="123"/>
        <end position="135"/>
    </location>
</feature>
<dbReference type="PANTHER" id="PTHR31471">
    <property type="entry name" value="OS02G0116800 PROTEIN"/>
    <property type="match status" value="1"/>
</dbReference>
<proteinExistence type="inferred from homology"/>
<evidence type="ECO:0000313" key="5">
    <source>
        <dbReference type="EMBL" id="KAL0017405.1"/>
    </source>
</evidence>
<keyword evidence="6" id="KW-1185">Reference proteome</keyword>
<feature type="compositionally biased region" description="Basic and acidic residues" evidence="3">
    <location>
        <begin position="401"/>
        <end position="413"/>
    </location>
</feature>
<evidence type="ECO:0000256" key="1">
    <source>
        <dbReference type="ARBA" id="ARBA00005711"/>
    </source>
</evidence>
<dbReference type="Proteomes" id="UP001459277">
    <property type="component" value="Unassembled WGS sequence"/>
</dbReference>
<feature type="coiled-coil region" evidence="2">
    <location>
        <begin position="536"/>
        <end position="578"/>
    </location>
</feature>
<feature type="region of interest" description="Disordered" evidence="3">
    <location>
        <begin position="287"/>
        <end position="320"/>
    </location>
</feature>
<gene>
    <name evidence="5" type="ORF">SO802_004474</name>
</gene>
<dbReference type="Pfam" id="PF03763">
    <property type="entry name" value="Remorin_C"/>
    <property type="match status" value="1"/>
</dbReference>
<feature type="region of interest" description="Disordered" evidence="3">
    <location>
        <begin position="97"/>
        <end position="273"/>
    </location>
</feature>